<dbReference type="InterPro" id="IPR038050">
    <property type="entry name" value="Neuro_actylchol_rec"/>
</dbReference>
<evidence type="ECO:0000256" key="5">
    <source>
        <dbReference type="RuleBase" id="RU000687"/>
    </source>
</evidence>
<reference evidence="7 8" key="1">
    <citation type="submission" date="2018-04" db="EMBL/GenBank/DDBJ databases">
        <title>The genome of golden apple snail Pomacea canaliculata provides insight into stress tolerance and invasive adaptation.</title>
        <authorList>
            <person name="Liu C."/>
            <person name="Liu B."/>
            <person name="Ren Y."/>
            <person name="Zhang Y."/>
            <person name="Wang H."/>
            <person name="Li S."/>
            <person name="Jiang F."/>
            <person name="Yin L."/>
            <person name="Zhang G."/>
            <person name="Qian W."/>
            <person name="Fan W."/>
        </authorList>
    </citation>
    <scope>NUCLEOTIDE SEQUENCE [LARGE SCALE GENOMIC DNA]</scope>
    <source>
        <strain evidence="7">SZHN2017</strain>
        <tissue evidence="7">Muscle</tissue>
    </source>
</reference>
<dbReference type="CDD" id="cd19051">
    <property type="entry name" value="LGIC_TM_cation"/>
    <property type="match status" value="1"/>
</dbReference>
<dbReference type="Proteomes" id="UP000245119">
    <property type="component" value="Linkage Group LG12"/>
</dbReference>
<comment type="subcellular location">
    <subcellularLocation>
        <location evidence="1">Membrane</location>
        <topology evidence="1">Multi-pass membrane protein</topology>
    </subcellularLocation>
</comment>
<dbReference type="STRING" id="400727.A0A2T7NI43"/>
<protein>
    <recommendedName>
        <fullName evidence="6">Neurotransmitter-gated ion-channel ligand-binding domain-containing protein</fullName>
    </recommendedName>
</protein>
<dbReference type="CDD" id="cd18989">
    <property type="entry name" value="LGIC_ECD_cation"/>
    <property type="match status" value="1"/>
</dbReference>
<comment type="similarity">
    <text evidence="5">Belongs to the ligand-gated ion channel (TC 1.A.9) family.</text>
</comment>
<evidence type="ECO:0000256" key="1">
    <source>
        <dbReference type="ARBA" id="ARBA00004141"/>
    </source>
</evidence>
<dbReference type="Gene3D" id="2.70.170.10">
    <property type="entry name" value="Neurotransmitter-gated ion-channel ligand-binding domain"/>
    <property type="match status" value="1"/>
</dbReference>
<organism evidence="7 8">
    <name type="scientific">Pomacea canaliculata</name>
    <name type="common">Golden apple snail</name>
    <dbReference type="NCBI Taxonomy" id="400727"/>
    <lineage>
        <taxon>Eukaryota</taxon>
        <taxon>Metazoa</taxon>
        <taxon>Spiralia</taxon>
        <taxon>Lophotrochozoa</taxon>
        <taxon>Mollusca</taxon>
        <taxon>Gastropoda</taxon>
        <taxon>Caenogastropoda</taxon>
        <taxon>Architaenioglossa</taxon>
        <taxon>Ampullarioidea</taxon>
        <taxon>Ampullariidae</taxon>
        <taxon>Pomacea</taxon>
    </lineage>
</organism>
<dbReference type="EMBL" id="PZQS01000012">
    <property type="protein sequence ID" value="PVD20849.1"/>
    <property type="molecule type" value="Genomic_DNA"/>
</dbReference>
<dbReference type="PROSITE" id="PS00236">
    <property type="entry name" value="NEUROTR_ION_CHANNEL"/>
    <property type="match status" value="1"/>
</dbReference>
<sequence>MSLTWQDPALAWNVTDWQDVDLISLQAGEVWTPQLVLVNNVGDNLVVSSYDSVHVDWQGNLIASVFMKLETTCEIDVSIYPFDVQNCRIMVAPSYHSRVTFTGTSLTLTFMNVTYISGEWELKAANSHVNQELLEIHLQLSRQWRFYTLTIILPIVLLSLTGACGFLLPPQCGEKVSFQVSRLLSWCRCTGCYHGVAVQVAIMVSLFVQVAIMVSLFVQVAIMVLLFVQVAIMVSLTLYLNFINDAMPKTSTKLCGFAIYVDLLLLHSCLAFLATLTVLSGQHQLAKLDRDTKVVMIQEPGSVATIEHTCRLGMRGFLAADRTLHTLNDKKICSVDLLTLSPEGDVD</sequence>
<comment type="caution">
    <text evidence="7">The sequence shown here is derived from an EMBL/GenBank/DDBJ whole genome shotgun (WGS) entry which is preliminary data.</text>
</comment>
<keyword evidence="5" id="KW-0813">Transport</keyword>
<dbReference type="InterPro" id="IPR006202">
    <property type="entry name" value="Neur_chan_lig-bd"/>
</dbReference>
<dbReference type="InterPro" id="IPR036734">
    <property type="entry name" value="Neur_chan_lig-bd_sf"/>
</dbReference>
<proteinExistence type="inferred from homology"/>
<evidence type="ECO:0000259" key="6">
    <source>
        <dbReference type="Pfam" id="PF02931"/>
    </source>
</evidence>
<dbReference type="Gene3D" id="1.20.58.390">
    <property type="entry name" value="Neurotransmitter-gated ion-channel transmembrane domain"/>
    <property type="match status" value="2"/>
</dbReference>
<keyword evidence="4 5" id="KW-0472">Membrane</keyword>
<evidence type="ECO:0000256" key="2">
    <source>
        <dbReference type="ARBA" id="ARBA00022692"/>
    </source>
</evidence>
<keyword evidence="5" id="KW-0407">Ion channel</keyword>
<dbReference type="InterPro" id="IPR006201">
    <property type="entry name" value="Neur_channel"/>
</dbReference>
<dbReference type="InterPro" id="IPR036719">
    <property type="entry name" value="Neuro-gated_channel_TM_sf"/>
</dbReference>
<evidence type="ECO:0000313" key="8">
    <source>
        <dbReference type="Proteomes" id="UP000245119"/>
    </source>
</evidence>
<dbReference type="GO" id="GO:0005230">
    <property type="term" value="F:extracellular ligand-gated monoatomic ion channel activity"/>
    <property type="evidence" value="ECO:0007669"/>
    <property type="project" value="InterPro"/>
</dbReference>
<accession>A0A2T7NI43</accession>
<feature type="transmembrane region" description="Helical" evidence="5">
    <location>
        <begin position="190"/>
        <end position="214"/>
    </location>
</feature>
<evidence type="ECO:0000256" key="3">
    <source>
        <dbReference type="ARBA" id="ARBA00022989"/>
    </source>
</evidence>
<keyword evidence="8" id="KW-1185">Reference proteome</keyword>
<keyword evidence="3 5" id="KW-1133">Transmembrane helix</keyword>
<dbReference type="PRINTS" id="PR00252">
    <property type="entry name" value="NRIONCHANNEL"/>
</dbReference>
<feature type="transmembrane region" description="Helical" evidence="5">
    <location>
        <begin position="220"/>
        <end position="242"/>
    </location>
</feature>
<dbReference type="GO" id="GO:0016020">
    <property type="term" value="C:membrane"/>
    <property type="evidence" value="ECO:0007669"/>
    <property type="project" value="UniProtKB-SubCell"/>
</dbReference>
<dbReference type="Pfam" id="PF02931">
    <property type="entry name" value="Neur_chan_LBD"/>
    <property type="match status" value="1"/>
</dbReference>
<dbReference type="SUPFAM" id="SSF90112">
    <property type="entry name" value="Neurotransmitter-gated ion-channel transmembrane pore"/>
    <property type="match status" value="1"/>
</dbReference>
<dbReference type="SUPFAM" id="SSF63712">
    <property type="entry name" value="Nicotinic receptor ligand binding domain-like"/>
    <property type="match status" value="1"/>
</dbReference>
<name>A0A2T7NI43_POMCA</name>
<evidence type="ECO:0000256" key="4">
    <source>
        <dbReference type="ARBA" id="ARBA00023136"/>
    </source>
</evidence>
<keyword evidence="2 5" id="KW-0812">Transmembrane</keyword>
<dbReference type="GO" id="GO:0004888">
    <property type="term" value="F:transmembrane signaling receptor activity"/>
    <property type="evidence" value="ECO:0007669"/>
    <property type="project" value="InterPro"/>
</dbReference>
<gene>
    <name evidence="7" type="ORF">C0Q70_19010</name>
</gene>
<feature type="transmembrane region" description="Helical" evidence="5">
    <location>
        <begin position="146"/>
        <end position="169"/>
    </location>
</feature>
<dbReference type="AlphaFoldDB" id="A0A2T7NI43"/>
<feature type="domain" description="Neurotransmitter-gated ion-channel ligand-binding" evidence="6">
    <location>
        <begin position="2"/>
        <end position="114"/>
    </location>
</feature>
<dbReference type="OrthoDB" id="6131065at2759"/>
<keyword evidence="5" id="KW-0406">Ion transport</keyword>
<evidence type="ECO:0000313" key="7">
    <source>
        <dbReference type="EMBL" id="PVD20849.1"/>
    </source>
</evidence>
<dbReference type="PANTHER" id="PTHR18945">
    <property type="entry name" value="NEUROTRANSMITTER GATED ION CHANNEL"/>
    <property type="match status" value="1"/>
</dbReference>
<dbReference type="InterPro" id="IPR018000">
    <property type="entry name" value="Neurotransmitter_ion_chnl_CS"/>
</dbReference>
<feature type="transmembrane region" description="Helical" evidence="5">
    <location>
        <begin position="254"/>
        <end position="279"/>
    </location>
</feature>